<sequence length="544" mass="62300">MQDPLKMSAVRAWQFCISALFFASSWALPFMNTSIPGPFSGYQVFEVHVNETSALGPLLRSLETAYPIDIWGRPSKQSFDVMVSPEQLSDVIKFIKNKDASYNVKVQDVQRLLDEHMDHLEHHRERRSLPVSSVTRRYLKFRQIRQFLQNVRENATNADVTLSNLGRSFEGRMTPYVTIRKKNSQQENKQVVVIEAGIHAREWIAPSMALNIIYRLAFNPNNDPDLDELLTKFDWIIIPTVNPDGYVYSHRNSSTRLWRKTRTTLYSSDPHCMGVDGNRNFGYEWSDSPSHGGNSNPCTDNYSGPQGFSEPETRNLKTLLTRLGGRVALYLSLHSYGQFFLYPWGYDATATLNDESDMMEVGRKFADAMWERNRWYEVGSASQVLYEAAGAADDYARGGAGIKYAFTVELSPTDSSPHGFLLPAHHISTVVNDHWPAFKQIALTVWNKLNQTRNNNNNNNNNSNNNNNHYTDDSSPASAASSSNNINRRGSNSADNQVEVSINGFNYSMDPHDPRMSQWIQYYRDFLNYRRQYERYGGKRRARR</sequence>
<dbReference type="SUPFAM" id="SSF54897">
    <property type="entry name" value="Protease propeptides/inhibitors"/>
    <property type="match status" value="1"/>
</dbReference>
<dbReference type="FunFam" id="3.40.630.10:FF:000084">
    <property type="entry name" value="Carboxypeptidase B2"/>
    <property type="match status" value="1"/>
</dbReference>
<keyword evidence="8" id="KW-0862">Zinc</keyword>
<proteinExistence type="inferred from homology"/>
<evidence type="ECO:0000256" key="3">
    <source>
        <dbReference type="ARBA" id="ARBA00022645"/>
    </source>
</evidence>
<dbReference type="SMART" id="SM00631">
    <property type="entry name" value="Zn_pept"/>
    <property type="match status" value="1"/>
</dbReference>
<dbReference type="EMBL" id="JBAMIC010000001">
    <property type="protein sequence ID" value="KAK7115266.1"/>
    <property type="molecule type" value="Genomic_DNA"/>
</dbReference>
<comment type="caution">
    <text evidence="14">The sequence shown here is derived from an EMBL/GenBank/DDBJ whole genome shotgun (WGS) entry which is preliminary data.</text>
</comment>
<feature type="domain" description="Peptidase M14" evidence="13">
    <location>
        <begin position="137"/>
        <end position="445"/>
    </location>
</feature>
<reference evidence="14 15" key="1">
    <citation type="submission" date="2024-02" db="EMBL/GenBank/DDBJ databases">
        <title>Chromosome-scale genome assembly of the rough periwinkle Littorina saxatilis.</title>
        <authorList>
            <person name="De Jode A."/>
            <person name="Faria R."/>
            <person name="Formenti G."/>
            <person name="Sims Y."/>
            <person name="Smith T.P."/>
            <person name="Tracey A."/>
            <person name="Wood J.M.D."/>
            <person name="Zagrodzka Z.B."/>
            <person name="Johannesson K."/>
            <person name="Butlin R.K."/>
            <person name="Leder E.H."/>
        </authorList>
    </citation>
    <scope>NUCLEOTIDE SEQUENCE [LARGE SCALE GENOMIC DNA]</scope>
    <source>
        <strain evidence="14">Snail1</strain>
        <tissue evidence="14">Muscle</tissue>
    </source>
</reference>
<feature type="compositionally biased region" description="Polar residues" evidence="12">
    <location>
        <begin position="287"/>
        <end position="306"/>
    </location>
</feature>
<evidence type="ECO:0000313" key="15">
    <source>
        <dbReference type="Proteomes" id="UP001374579"/>
    </source>
</evidence>
<evidence type="ECO:0000313" key="14">
    <source>
        <dbReference type="EMBL" id="KAK7115266.1"/>
    </source>
</evidence>
<dbReference type="PANTHER" id="PTHR11705:SF140">
    <property type="entry name" value="FI02848P-RELATED"/>
    <property type="match status" value="1"/>
</dbReference>
<evidence type="ECO:0000256" key="4">
    <source>
        <dbReference type="ARBA" id="ARBA00022670"/>
    </source>
</evidence>
<evidence type="ECO:0000256" key="12">
    <source>
        <dbReference type="SAM" id="MobiDB-lite"/>
    </source>
</evidence>
<organism evidence="14 15">
    <name type="scientific">Littorina saxatilis</name>
    <dbReference type="NCBI Taxonomy" id="31220"/>
    <lineage>
        <taxon>Eukaryota</taxon>
        <taxon>Metazoa</taxon>
        <taxon>Spiralia</taxon>
        <taxon>Lophotrochozoa</taxon>
        <taxon>Mollusca</taxon>
        <taxon>Gastropoda</taxon>
        <taxon>Caenogastropoda</taxon>
        <taxon>Littorinimorpha</taxon>
        <taxon>Littorinoidea</taxon>
        <taxon>Littorinidae</taxon>
        <taxon>Littorina</taxon>
    </lineage>
</organism>
<evidence type="ECO:0000256" key="5">
    <source>
        <dbReference type="ARBA" id="ARBA00022723"/>
    </source>
</evidence>
<evidence type="ECO:0000256" key="7">
    <source>
        <dbReference type="ARBA" id="ARBA00022801"/>
    </source>
</evidence>
<dbReference type="Gene3D" id="3.40.630.10">
    <property type="entry name" value="Zn peptidases"/>
    <property type="match status" value="1"/>
</dbReference>
<keyword evidence="4" id="KW-0645">Protease</keyword>
<evidence type="ECO:0000256" key="2">
    <source>
        <dbReference type="ARBA" id="ARBA00005988"/>
    </source>
</evidence>
<keyword evidence="15" id="KW-1185">Reference proteome</keyword>
<gene>
    <name evidence="14" type="ORF">V1264_001172</name>
</gene>
<accession>A0AAN9C0X4</accession>
<keyword evidence="10" id="KW-1015">Disulfide bond</keyword>
<evidence type="ECO:0000256" key="6">
    <source>
        <dbReference type="ARBA" id="ARBA00022729"/>
    </source>
</evidence>
<dbReference type="Proteomes" id="UP001374579">
    <property type="component" value="Unassembled WGS sequence"/>
</dbReference>
<keyword evidence="5" id="KW-0479">Metal-binding</keyword>
<keyword evidence="6" id="KW-0732">Signal</keyword>
<feature type="region of interest" description="Disordered" evidence="12">
    <location>
        <begin position="287"/>
        <end position="308"/>
    </location>
</feature>
<evidence type="ECO:0000256" key="1">
    <source>
        <dbReference type="ARBA" id="ARBA00001947"/>
    </source>
</evidence>
<dbReference type="GO" id="GO:0004181">
    <property type="term" value="F:metallocarboxypeptidase activity"/>
    <property type="evidence" value="ECO:0007669"/>
    <property type="project" value="InterPro"/>
</dbReference>
<evidence type="ECO:0000256" key="10">
    <source>
        <dbReference type="ARBA" id="ARBA00023157"/>
    </source>
</evidence>
<dbReference type="AlphaFoldDB" id="A0AAN9C0X4"/>
<keyword evidence="7" id="KW-0378">Hydrolase</keyword>
<dbReference type="GO" id="GO:0008270">
    <property type="term" value="F:zinc ion binding"/>
    <property type="evidence" value="ECO:0007669"/>
    <property type="project" value="InterPro"/>
</dbReference>
<evidence type="ECO:0000256" key="9">
    <source>
        <dbReference type="ARBA" id="ARBA00023049"/>
    </source>
</evidence>
<protein>
    <recommendedName>
        <fullName evidence="13">Peptidase M14 domain-containing protein</fullName>
    </recommendedName>
</protein>
<evidence type="ECO:0000256" key="8">
    <source>
        <dbReference type="ARBA" id="ARBA00022833"/>
    </source>
</evidence>
<feature type="region of interest" description="Disordered" evidence="12">
    <location>
        <begin position="452"/>
        <end position="497"/>
    </location>
</feature>
<dbReference type="GO" id="GO:0005615">
    <property type="term" value="C:extracellular space"/>
    <property type="evidence" value="ECO:0007669"/>
    <property type="project" value="TreeGrafter"/>
</dbReference>
<dbReference type="SUPFAM" id="SSF53187">
    <property type="entry name" value="Zn-dependent exopeptidases"/>
    <property type="match status" value="1"/>
</dbReference>
<dbReference type="InterPro" id="IPR000834">
    <property type="entry name" value="Peptidase_M14"/>
</dbReference>
<comment type="cofactor">
    <cofactor evidence="1">
        <name>Zn(2+)</name>
        <dbReference type="ChEBI" id="CHEBI:29105"/>
    </cofactor>
</comment>
<evidence type="ECO:0000256" key="11">
    <source>
        <dbReference type="PROSITE-ProRule" id="PRU01379"/>
    </source>
</evidence>
<feature type="compositionally biased region" description="Low complexity" evidence="12">
    <location>
        <begin position="454"/>
        <end position="494"/>
    </location>
</feature>
<name>A0AAN9C0X4_9CAEN</name>
<evidence type="ECO:0000259" key="13">
    <source>
        <dbReference type="PROSITE" id="PS52035"/>
    </source>
</evidence>
<dbReference type="Gene3D" id="3.30.70.340">
    <property type="entry name" value="Metallocarboxypeptidase-like"/>
    <property type="match status" value="1"/>
</dbReference>
<dbReference type="InterPro" id="IPR036990">
    <property type="entry name" value="M14A-like_propep"/>
</dbReference>
<keyword evidence="9" id="KW-0482">Metalloprotease</keyword>
<dbReference type="Pfam" id="PF00246">
    <property type="entry name" value="Peptidase_M14"/>
    <property type="match status" value="1"/>
</dbReference>
<dbReference type="InterPro" id="IPR003146">
    <property type="entry name" value="M14A_act_pep"/>
</dbReference>
<keyword evidence="3" id="KW-0121">Carboxypeptidase</keyword>
<feature type="active site" description="Proton donor/acceptor" evidence="11">
    <location>
        <position position="409"/>
    </location>
</feature>
<dbReference type="PRINTS" id="PR00765">
    <property type="entry name" value="CRBOXYPTASEA"/>
</dbReference>
<dbReference type="PROSITE" id="PS52035">
    <property type="entry name" value="PEPTIDASE_M14"/>
    <property type="match status" value="1"/>
</dbReference>
<comment type="similarity">
    <text evidence="2 11">Belongs to the peptidase M14 family.</text>
</comment>
<dbReference type="Pfam" id="PF02244">
    <property type="entry name" value="Propep_M14"/>
    <property type="match status" value="1"/>
</dbReference>
<dbReference type="GO" id="GO:0006508">
    <property type="term" value="P:proteolysis"/>
    <property type="evidence" value="ECO:0007669"/>
    <property type="project" value="UniProtKB-KW"/>
</dbReference>
<dbReference type="PANTHER" id="PTHR11705">
    <property type="entry name" value="PROTEASE FAMILY M14 CARBOXYPEPTIDASE A,B"/>
    <property type="match status" value="1"/>
</dbReference>